<dbReference type="OrthoDB" id="1262747at2"/>
<protein>
    <submittedName>
        <fullName evidence="1">Uncharacterized protein</fullName>
    </submittedName>
</protein>
<dbReference type="STRING" id="421058.SAMN05421866_4181"/>
<dbReference type="Proteomes" id="UP000184047">
    <property type="component" value="Unassembled WGS sequence"/>
</dbReference>
<name>A0A1M5WQ43_9FLAO</name>
<proteinExistence type="predicted"/>
<evidence type="ECO:0000313" key="2">
    <source>
        <dbReference type="Proteomes" id="UP000184047"/>
    </source>
</evidence>
<keyword evidence="2" id="KW-1185">Reference proteome</keyword>
<dbReference type="EMBL" id="FQWT01000008">
    <property type="protein sequence ID" value="SHH89716.1"/>
    <property type="molecule type" value="Genomic_DNA"/>
</dbReference>
<sequence length="93" mass="10996">MATSQELQIPKGYVLVPESWAEKYFNKSFWSEIKEPRTNEVAEYVGVSVEKIKKDLRNIDCPLRKSEKSKAGRGNQTKFHKWSVEEYKDWIKK</sequence>
<dbReference type="AlphaFoldDB" id="A0A1M5WQ43"/>
<reference evidence="2" key="1">
    <citation type="submission" date="2016-11" db="EMBL/GenBank/DDBJ databases">
        <authorList>
            <person name="Varghese N."/>
            <person name="Submissions S."/>
        </authorList>
    </citation>
    <scope>NUCLEOTIDE SEQUENCE [LARGE SCALE GENOMIC DNA]</scope>
    <source>
        <strain evidence="2">DSM 19055</strain>
    </source>
</reference>
<accession>A0A1M5WQ43</accession>
<evidence type="ECO:0000313" key="1">
    <source>
        <dbReference type="EMBL" id="SHH89716.1"/>
    </source>
</evidence>
<organism evidence="1 2">
    <name type="scientific">Chryseobacterium oranimense</name>
    <dbReference type="NCBI Taxonomy" id="421058"/>
    <lineage>
        <taxon>Bacteria</taxon>
        <taxon>Pseudomonadati</taxon>
        <taxon>Bacteroidota</taxon>
        <taxon>Flavobacteriia</taxon>
        <taxon>Flavobacteriales</taxon>
        <taxon>Weeksellaceae</taxon>
        <taxon>Chryseobacterium group</taxon>
        <taxon>Chryseobacterium</taxon>
    </lineage>
</organism>
<gene>
    <name evidence="1" type="ORF">SAMN05421866_4181</name>
</gene>
<dbReference type="RefSeq" id="WP_073066500.1">
    <property type="nucleotide sequence ID" value="NZ_FQWT01000008.1"/>
</dbReference>